<comment type="cofactor">
    <cofactor evidence="1">
        <name>Zn(2+)</name>
        <dbReference type="ChEBI" id="CHEBI:29105"/>
    </cofactor>
</comment>
<dbReference type="SMART" id="SM00631">
    <property type="entry name" value="Zn_pept"/>
    <property type="match status" value="1"/>
</dbReference>
<feature type="domain" description="Peptidase M14" evidence="14">
    <location>
        <begin position="125"/>
        <end position="343"/>
    </location>
</feature>
<dbReference type="PRINTS" id="PR00765">
    <property type="entry name" value="CRBOXYPTASEA"/>
</dbReference>
<evidence type="ECO:0000256" key="8">
    <source>
        <dbReference type="ARBA" id="ARBA00022833"/>
    </source>
</evidence>
<proteinExistence type="inferred from homology"/>
<evidence type="ECO:0000259" key="14">
    <source>
        <dbReference type="PROSITE" id="PS52035"/>
    </source>
</evidence>
<dbReference type="Pfam" id="PF00246">
    <property type="entry name" value="Peptidase_M14"/>
    <property type="match status" value="1"/>
</dbReference>
<dbReference type="SUPFAM" id="SSF54897">
    <property type="entry name" value="Protease propeptides/inhibitors"/>
    <property type="match status" value="1"/>
</dbReference>
<dbReference type="PANTHER" id="PTHR11705">
    <property type="entry name" value="PROTEASE FAMILY M14 CARBOXYPEPTIDASE A,B"/>
    <property type="match status" value="1"/>
</dbReference>
<dbReference type="Gene3D" id="3.30.70.340">
    <property type="entry name" value="Metallocarboxypeptidase-like"/>
    <property type="match status" value="1"/>
</dbReference>
<feature type="signal peptide" evidence="13">
    <location>
        <begin position="1"/>
        <end position="21"/>
    </location>
</feature>
<keyword evidence="9" id="KW-0482">Metalloprotease</keyword>
<keyword evidence="16" id="KW-1185">Reference proteome</keyword>
<evidence type="ECO:0000313" key="16">
    <source>
        <dbReference type="Proteomes" id="UP001328107"/>
    </source>
</evidence>
<dbReference type="GO" id="GO:0006508">
    <property type="term" value="P:proteolysis"/>
    <property type="evidence" value="ECO:0007669"/>
    <property type="project" value="UniProtKB-KW"/>
</dbReference>
<evidence type="ECO:0000256" key="4">
    <source>
        <dbReference type="ARBA" id="ARBA00022670"/>
    </source>
</evidence>
<keyword evidence="7" id="KW-0378">Hydrolase</keyword>
<dbReference type="PROSITE" id="PS52035">
    <property type="entry name" value="PEPTIDASE_M14"/>
    <property type="match status" value="1"/>
</dbReference>
<evidence type="ECO:0000256" key="13">
    <source>
        <dbReference type="SAM" id="SignalP"/>
    </source>
</evidence>
<dbReference type="PANTHER" id="PTHR11705:SF149">
    <property type="entry name" value="SHKT DOMAIN-CONTAINING PROTEIN"/>
    <property type="match status" value="1"/>
</dbReference>
<keyword evidence="3" id="KW-0121">Carboxypeptidase</keyword>
<evidence type="ECO:0000256" key="2">
    <source>
        <dbReference type="ARBA" id="ARBA00005988"/>
    </source>
</evidence>
<dbReference type="FunFam" id="3.40.630.10:FF:000084">
    <property type="entry name" value="Carboxypeptidase B2"/>
    <property type="match status" value="1"/>
</dbReference>
<dbReference type="Proteomes" id="UP001328107">
    <property type="component" value="Unassembled WGS sequence"/>
</dbReference>
<dbReference type="GO" id="GO:0004181">
    <property type="term" value="F:metallocarboxypeptidase activity"/>
    <property type="evidence" value="ECO:0007669"/>
    <property type="project" value="InterPro"/>
</dbReference>
<name>A0AAN5DA99_9BILA</name>
<keyword evidence="10" id="KW-1015">Disulfide bond</keyword>
<evidence type="ECO:0000256" key="5">
    <source>
        <dbReference type="ARBA" id="ARBA00022723"/>
    </source>
</evidence>
<dbReference type="InterPro" id="IPR036990">
    <property type="entry name" value="M14A-like_propep"/>
</dbReference>
<evidence type="ECO:0000256" key="9">
    <source>
        <dbReference type="ARBA" id="ARBA00023049"/>
    </source>
</evidence>
<dbReference type="InterPro" id="IPR057247">
    <property type="entry name" value="CARBOXYPEPT_ZN_2"/>
</dbReference>
<feature type="non-terminal residue" evidence="15">
    <location>
        <position position="343"/>
    </location>
</feature>
<organism evidence="15 16">
    <name type="scientific">Pristionchus mayeri</name>
    <dbReference type="NCBI Taxonomy" id="1317129"/>
    <lineage>
        <taxon>Eukaryota</taxon>
        <taxon>Metazoa</taxon>
        <taxon>Ecdysozoa</taxon>
        <taxon>Nematoda</taxon>
        <taxon>Chromadorea</taxon>
        <taxon>Rhabditida</taxon>
        <taxon>Rhabditina</taxon>
        <taxon>Diplogasteromorpha</taxon>
        <taxon>Diplogasteroidea</taxon>
        <taxon>Neodiplogasteridae</taxon>
        <taxon>Pristionchus</taxon>
    </lineage>
</organism>
<evidence type="ECO:0000256" key="6">
    <source>
        <dbReference type="ARBA" id="ARBA00022729"/>
    </source>
</evidence>
<dbReference type="InterPro" id="IPR000834">
    <property type="entry name" value="Peptidase_M14"/>
</dbReference>
<dbReference type="EMBL" id="BTRK01000006">
    <property type="protein sequence ID" value="GMR58480.1"/>
    <property type="molecule type" value="Genomic_DNA"/>
</dbReference>
<dbReference type="FunFam" id="3.30.70.340:FF:000002">
    <property type="entry name" value="Carboxypeptidase A"/>
    <property type="match status" value="1"/>
</dbReference>
<evidence type="ECO:0000256" key="11">
    <source>
        <dbReference type="ARBA" id="ARBA00069039"/>
    </source>
</evidence>
<evidence type="ECO:0000256" key="1">
    <source>
        <dbReference type="ARBA" id="ARBA00001947"/>
    </source>
</evidence>
<dbReference type="AlphaFoldDB" id="A0AAN5DA99"/>
<comment type="caution">
    <text evidence="12">Lacks conserved residue(s) required for the propagation of feature annotation.</text>
</comment>
<dbReference type="Pfam" id="PF02244">
    <property type="entry name" value="Propep_M14"/>
    <property type="match status" value="1"/>
</dbReference>
<keyword evidence="8" id="KW-0862">Zinc</keyword>
<comment type="similarity">
    <text evidence="2 12">Belongs to the peptidase M14 family.</text>
</comment>
<evidence type="ECO:0000256" key="3">
    <source>
        <dbReference type="ARBA" id="ARBA00022645"/>
    </source>
</evidence>
<keyword evidence="4" id="KW-0645">Protease</keyword>
<evidence type="ECO:0000256" key="7">
    <source>
        <dbReference type="ARBA" id="ARBA00022801"/>
    </source>
</evidence>
<evidence type="ECO:0000256" key="10">
    <source>
        <dbReference type="ARBA" id="ARBA00023157"/>
    </source>
</evidence>
<gene>
    <name evidence="15" type="ORF">PMAYCL1PPCAC_28675</name>
</gene>
<accession>A0AAN5DA99</accession>
<dbReference type="GO" id="GO:0008270">
    <property type="term" value="F:zinc ion binding"/>
    <property type="evidence" value="ECO:0007669"/>
    <property type="project" value="InterPro"/>
</dbReference>
<dbReference type="SUPFAM" id="SSF53187">
    <property type="entry name" value="Zn-dependent exopeptidases"/>
    <property type="match status" value="1"/>
</dbReference>
<comment type="caution">
    <text evidence="15">The sequence shown here is derived from an EMBL/GenBank/DDBJ whole genome shotgun (WGS) entry which is preliminary data.</text>
</comment>
<protein>
    <recommendedName>
        <fullName evidence="11">Zinc carboxypeptidase A 1</fullName>
    </recommendedName>
</protein>
<reference evidence="16" key="1">
    <citation type="submission" date="2022-10" db="EMBL/GenBank/DDBJ databases">
        <title>Genome assembly of Pristionchus species.</title>
        <authorList>
            <person name="Yoshida K."/>
            <person name="Sommer R.J."/>
        </authorList>
    </citation>
    <scope>NUCLEOTIDE SEQUENCE [LARGE SCALE GENOMIC DNA]</scope>
    <source>
        <strain evidence="16">RS5460</strain>
    </source>
</reference>
<keyword evidence="6 13" id="KW-0732">Signal</keyword>
<dbReference type="PROSITE" id="PS00133">
    <property type="entry name" value="CARBOXYPEPT_ZN_2"/>
    <property type="match status" value="1"/>
</dbReference>
<evidence type="ECO:0000313" key="15">
    <source>
        <dbReference type="EMBL" id="GMR58480.1"/>
    </source>
</evidence>
<sequence>SAMMTPLRGLILALLSIIALSKKYSVYRISPLTIESLQFLEGLTKDTEIDFWKEPRAVGMEVHAMITDQKSASLLDQLRSRNISFSVMIDDVEKVIKNQKKRAQLKRQKSLNDLSDSKVNFNLAEYHSYDDVISYFDDLALTYPHLVSIHPIGETHEGRQIPLIKITNKNITSQKRSIWIDGGIHAREWISPATVLYFIHQLTNEYEQDPIIREYVDSIEWNLVPLLNRDGYEYSRTSTDLDVRKWRKNRSPCKEGTKMNETTHSMEKACCHGVDLNRNFGWCFGKSGSHSDSCSDLYSGESAFCEPESRAVRDFISQHPMTTYVSLHSYSQMLFYPFAHKVR</sequence>
<dbReference type="InterPro" id="IPR003146">
    <property type="entry name" value="M14A_act_pep"/>
</dbReference>
<keyword evidence="5" id="KW-0479">Metal-binding</keyword>
<feature type="chain" id="PRO_5042913398" description="Zinc carboxypeptidase A 1" evidence="13">
    <location>
        <begin position="22"/>
        <end position="343"/>
    </location>
</feature>
<evidence type="ECO:0000256" key="12">
    <source>
        <dbReference type="PROSITE-ProRule" id="PRU01379"/>
    </source>
</evidence>
<feature type="non-terminal residue" evidence="15">
    <location>
        <position position="1"/>
    </location>
</feature>
<dbReference type="Gene3D" id="3.40.630.10">
    <property type="entry name" value="Zn peptidases"/>
    <property type="match status" value="1"/>
</dbReference>
<dbReference type="GO" id="GO:0005615">
    <property type="term" value="C:extracellular space"/>
    <property type="evidence" value="ECO:0007669"/>
    <property type="project" value="TreeGrafter"/>
</dbReference>